<reference evidence="1 2" key="1">
    <citation type="submission" date="2014-04" db="EMBL/GenBank/DDBJ databases">
        <authorList>
            <consortium name="DOE Joint Genome Institute"/>
            <person name="Kuo A."/>
            <person name="Girlanda M."/>
            <person name="Perotto S."/>
            <person name="Kohler A."/>
            <person name="Nagy L.G."/>
            <person name="Floudas D."/>
            <person name="Copeland A."/>
            <person name="Barry K.W."/>
            <person name="Cichocki N."/>
            <person name="Veneault-Fourrey C."/>
            <person name="LaButti K."/>
            <person name="Lindquist E.A."/>
            <person name="Lipzen A."/>
            <person name="Lundell T."/>
            <person name="Morin E."/>
            <person name="Murat C."/>
            <person name="Sun H."/>
            <person name="Tunlid A."/>
            <person name="Henrissat B."/>
            <person name="Grigoriev I.V."/>
            <person name="Hibbett D.S."/>
            <person name="Martin F."/>
            <person name="Nordberg H.P."/>
            <person name="Cantor M.N."/>
            <person name="Hua S.X."/>
        </authorList>
    </citation>
    <scope>NUCLEOTIDE SEQUENCE [LARGE SCALE GENOMIC DNA]</scope>
    <source>
        <strain evidence="1 2">MUT 4182</strain>
    </source>
</reference>
<sequence>MQYAQRVFRTIREVHLDKLLDSAAPQIPRMFPSLGTGGQGDELPQVCDSFASKRWLLRVLGVPKWKATQAHQFHFN</sequence>
<dbReference type="HOGENOM" id="CLU_2656266_0_0_1"/>
<dbReference type="AlphaFoldDB" id="A0A0C3KMP3"/>
<proteinExistence type="predicted"/>
<evidence type="ECO:0000313" key="1">
    <source>
        <dbReference type="EMBL" id="KIO22653.1"/>
    </source>
</evidence>
<protein>
    <submittedName>
        <fullName evidence="1">Uncharacterized protein</fullName>
    </submittedName>
</protein>
<evidence type="ECO:0000313" key="2">
    <source>
        <dbReference type="Proteomes" id="UP000054248"/>
    </source>
</evidence>
<gene>
    <name evidence="1" type="ORF">M407DRAFT_245083</name>
</gene>
<keyword evidence="2" id="KW-1185">Reference proteome</keyword>
<dbReference type="EMBL" id="KN823104">
    <property type="protein sequence ID" value="KIO22653.1"/>
    <property type="molecule type" value="Genomic_DNA"/>
</dbReference>
<reference evidence="2" key="2">
    <citation type="submission" date="2015-01" db="EMBL/GenBank/DDBJ databases">
        <title>Evolutionary Origins and Diversification of the Mycorrhizal Mutualists.</title>
        <authorList>
            <consortium name="DOE Joint Genome Institute"/>
            <consortium name="Mycorrhizal Genomics Consortium"/>
            <person name="Kohler A."/>
            <person name="Kuo A."/>
            <person name="Nagy L.G."/>
            <person name="Floudas D."/>
            <person name="Copeland A."/>
            <person name="Barry K.W."/>
            <person name="Cichocki N."/>
            <person name="Veneault-Fourrey C."/>
            <person name="LaButti K."/>
            <person name="Lindquist E.A."/>
            <person name="Lipzen A."/>
            <person name="Lundell T."/>
            <person name="Morin E."/>
            <person name="Murat C."/>
            <person name="Riley R."/>
            <person name="Ohm R."/>
            <person name="Sun H."/>
            <person name="Tunlid A."/>
            <person name="Henrissat B."/>
            <person name="Grigoriev I.V."/>
            <person name="Hibbett D.S."/>
            <person name="Martin F."/>
        </authorList>
    </citation>
    <scope>NUCLEOTIDE SEQUENCE [LARGE SCALE GENOMIC DNA]</scope>
    <source>
        <strain evidence="2">MUT 4182</strain>
    </source>
</reference>
<dbReference type="Proteomes" id="UP000054248">
    <property type="component" value="Unassembled WGS sequence"/>
</dbReference>
<organism evidence="1 2">
    <name type="scientific">Tulasnella calospora MUT 4182</name>
    <dbReference type="NCBI Taxonomy" id="1051891"/>
    <lineage>
        <taxon>Eukaryota</taxon>
        <taxon>Fungi</taxon>
        <taxon>Dikarya</taxon>
        <taxon>Basidiomycota</taxon>
        <taxon>Agaricomycotina</taxon>
        <taxon>Agaricomycetes</taxon>
        <taxon>Cantharellales</taxon>
        <taxon>Tulasnellaceae</taxon>
        <taxon>Tulasnella</taxon>
    </lineage>
</organism>
<name>A0A0C3KMP3_9AGAM</name>
<accession>A0A0C3KMP3</accession>